<dbReference type="InterPro" id="IPR032816">
    <property type="entry name" value="VTT_dom"/>
</dbReference>
<protein>
    <submittedName>
        <fullName evidence="9">DedA family protein</fullName>
    </submittedName>
</protein>
<evidence type="ECO:0000313" key="9">
    <source>
        <dbReference type="EMBL" id="MBR7830718.1"/>
    </source>
</evidence>
<evidence type="ECO:0000259" key="8">
    <source>
        <dbReference type="Pfam" id="PF09335"/>
    </source>
</evidence>
<feature type="transmembrane region" description="Helical" evidence="7">
    <location>
        <begin position="57"/>
        <end position="78"/>
    </location>
</feature>
<feature type="transmembrane region" description="Helical" evidence="7">
    <location>
        <begin position="174"/>
        <end position="197"/>
    </location>
</feature>
<dbReference type="RefSeq" id="WP_212521841.1">
    <property type="nucleotide sequence ID" value="NZ_JAGSOH010000151.1"/>
</dbReference>
<evidence type="ECO:0000313" key="10">
    <source>
        <dbReference type="Proteomes" id="UP000676325"/>
    </source>
</evidence>
<comment type="similarity">
    <text evidence="2 7">Belongs to the DedA family.</text>
</comment>
<feature type="domain" description="VTT" evidence="8">
    <location>
        <begin position="37"/>
        <end position="162"/>
    </location>
</feature>
<dbReference type="GO" id="GO:0005886">
    <property type="term" value="C:plasma membrane"/>
    <property type="evidence" value="ECO:0007669"/>
    <property type="project" value="UniProtKB-SubCell"/>
</dbReference>
<evidence type="ECO:0000256" key="4">
    <source>
        <dbReference type="ARBA" id="ARBA00022692"/>
    </source>
</evidence>
<evidence type="ECO:0000256" key="2">
    <source>
        <dbReference type="ARBA" id="ARBA00010792"/>
    </source>
</evidence>
<evidence type="ECO:0000256" key="7">
    <source>
        <dbReference type="RuleBase" id="RU367016"/>
    </source>
</evidence>
<name>A0A941EHW6_9ACTN</name>
<dbReference type="Proteomes" id="UP000676325">
    <property type="component" value="Unassembled WGS sequence"/>
</dbReference>
<dbReference type="PANTHER" id="PTHR30353:SF0">
    <property type="entry name" value="TRANSMEMBRANE PROTEIN"/>
    <property type="match status" value="1"/>
</dbReference>
<dbReference type="InterPro" id="IPR032818">
    <property type="entry name" value="DedA-like"/>
</dbReference>
<comment type="subcellular location">
    <subcellularLocation>
        <location evidence="1 7">Cell membrane</location>
        <topology evidence="1 7">Multi-pass membrane protein</topology>
    </subcellularLocation>
</comment>
<evidence type="ECO:0000256" key="5">
    <source>
        <dbReference type="ARBA" id="ARBA00022989"/>
    </source>
</evidence>
<evidence type="ECO:0000256" key="6">
    <source>
        <dbReference type="ARBA" id="ARBA00023136"/>
    </source>
</evidence>
<reference evidence="9" key="1">
    <citation type="submission" date="2021-04" db="EMBL/GenBank/DDBJ databases">
        <title>Genome based classification of Actinospica acidithermotolerans sp. nov., an actinobacterium isolated from an Indonesian hot spring.</title>
        <authorList>
            <person name="Kusuma A.B."/>
            <person name="Putra K.E."/>
            <person name="Nafisah S."/>
            <person name="Loh J."/>
            <person name="Nouioui I."/>
            <person name="Goodfellow M."/>
        </authorList>
    </citation>
    <scope>NUCLEOTIDE SEQUENCE</scope>
    <source>
        <strain evidence="9">MGRD01-02</strain>
    </source>
</reference>
<organism evidence="9 10">
    <name type="scientific">Actinospica acidithermotolerans</name>
    <dbReference type="NCBI Taxonomy" id="2828514"/>
    <lineage>
        <taxon>Bacteria</taxon>
        <taxon>Bacillati</taxon>
        <taxon>Actinomycetota</taxon>
        <taxon>Actinomycetes</taxon>
        <taxon>Catenulisporales</taxon>
        <taxon>Actinospicaceae</taxon>
        <taxon>Actinospica</taxon>
    </lineage>
</organism>
<comment type="caution">
    <text evidence="9">The sequence shown here is derived from an EMBL/GenBank/DDBJ whole genome shotgun (WGS) entry which is preliminary data.</text>
</comment>
<dbReference type="Pfam" id="PF09335">
    <property type="entry name" value="VTT_dom"/>
    <property type="match status" value="1"/>
</dbReference>
<gene>
    <name evidence="9" type="ORF">KDK95_30730</name>
</gene>
<evidence type="ECO:0000256" key="1">
    <source>
        <dbReference type="ARBA" id="ARBA00004651"/>
    </source>
</evidence>
<keyword evidence="3 7" id="KW-1003">Cell membrane</keyword>
<dbReference type="AlphaFoldDB" id="A0A941EHW6"/>
<proteinExistence type="inferred from homology"/>
<accession>A0A941EHW6</accession>
<keyword evidence="4 7" id="KW-0812">Transmembrane</keyword>
<keyword evidence="5 7" id="KW-1133">Transmembrane helix</keyword>
<dbReference type="PANTHER" id="PTHR30353">
    <property type="entry name" value="INNER MEMBRANE PROTEIN DEDA-RELATED"/>
    <property type="match status" value="1"/>
</dbReference>
<dbReference type="EMBL" id="JAGSOH010000151">
    <property type="protein sequence ID" value="MBR7830718.1"/>
    <property type="molecule type" value="Genomic_DNA"/>
</dbReference>
<keyword evidence="10" id="KW-1185">Reference proteome</keyword>
<comment type="caution">
    <text evidence="7">Lacks conserved residue(s) required for the propagation of feature annotation.</text>
</comment>
<keyword evidence="6 7" id="KW-0472">Membrane</keyword>
<sequence length="223" mass="23086">MDPFSTTSLLSAAAPYAAAAVFLVLLIESALPIGFVLPGDTLLLTAGLACATGHLSLPWILGAATGGAVLGAQGGYLVGRLGTRALLPGPRDHRIHRAAVRFERLATRRGYGPALVAARFIPVARSVAGPLSGLVRVPTARFTAWQTAGGITWAGSATLAGYAVGRLEPGLERYVPAFVLVAALSFPITAGLGYLLLRVRARRLLADAPLATTSVPEKETARL</sequence>
<evidence type="ECO:0000256" key="3">
    <source>
        <dbReference type="ARBA" id="ARBA00022475"/>
    </source>
</evidence>